<feature type="non-terminal residue" evidence="1">
    <location>
        <position position="120"/>
    </location>
</feature>
<organism evidence="1 3">
    <name type="scientific">Vigna mungo</name>
    <name type="common">Black gram</name>
    <name type="synonym">Phaseolus mungo</name>
    <dbReference type="NCBI Taxonomy" id="3915"/>
    <lineage>
        <taxon>Eukaryota</taxon>
        <taxon>Viridiplantae</taxon>
        <taxon>Streptophyta</taxon>
        <taxon>Embryophyta</taxon>
        <taxon>Tracheophyta</taxon>
        <taxon>Spermatophyta</taxon>
        <taxon>Magnoliopsida</taxon>
        <taxon>eudicotyledons</taxon>
        <taxon>Gunneridae</taxon>
        <taxon>Pentapetalae</taxon>
        <taxon>rosids</taxon>
        <taxon>fabids</taxon>
        <taxon>Fabales</taxon>
        <taxon>Fabaceae</taxon>
        <taxon>Papilionoideae</taxon>
        <taxon>50 kb inversion clade</taxon>
        <taxon>NPAAA clade</taxon>
        <taxon>indigoferoid/millettioid clade</taxon>
        <taxon>Phaseoleae</taxon>
        <taxon>Vigna</taxon>
    </lineage>
</organism>
<dbReference type="AlphaFoldDB" id="A0AAQ3MW37"/>
<name>A0AAQ3MW37_VIGMU</name>
<evidence type="ECO:0000313" key="3">
    <source>
        <dbReference type="Proteomes" id="UP001374535"/>
    </source>
</evidence>
<proteinExistence type="predicted"/>
<keyword evidence="3" id="KW-1185">Reference proteome</keyword>
<reference evidence="1" key="2">
    <citation type="submission" date="2024-01" db="EMBL/GenBank/DDBJ databases">
        <authorList>
            <person name="Junaid A."/>
            <person name="Bhatia S."/>
        </authorList>
    </citation>
    <scope>NUCLEOTIDE SEQUENCE</scope>
    <source>
        <strain evidence="1">Urdbean</strain>
        <tissue evidence="1">Leaf</tissue>
    </source>
</reference>
<dbReference type="EMBL" id="CP144692">
    <property type="protein sequence ID" value="WVY98271.1"/>
    <property type="molecule type" value="Genomic_DNA"/>
</dbReference>
<accession>A0AAQ3MW37</accession>
<dbReference type="EMBL" id="CP144692">
    <property type="protein sequence ID" value="WVY98270.1"/>
    <property type="molecule type" value="Genomic_DNA"/>
</dbReference>
<protein>
    <submittedName>
        <fullName evidence="1">Uncharacterized protein</fullName>
    </submittedName>
</protein>
<dbReference type="Proteomes" id="UP001374535">
    <property type="component" value="Chromosome 9"/>
</dbReference>
<sequence length="120" mass="13830">MESHHTRKTTTLFLSIIIDRTLARLSTPLIIIHTRNNIHHYLNSSPATKSYTHYISAKPVTIPNQLYFQILSQFFHVPYSLKVPTHLNKHHTCPMPSSFTRHLSSPTPFIPIKTRVIPPP</sequence>
<reference evidence="1 3" key="1">
    <citation type="journal article" date="2023" name="Life. Sci Alliance">
        <title>Evolutionary insights into 3D genome organization and epigenetic landscape of Vigna mungo.</title>
        <authorList>
            <person name="Junaid A."/>
            <person name="Singh B."/>
            <person name="Bhatia S."/>
        </authorList>
    </citation>
    <scope>NUCLEOTIDE SEQUENCE [LARGE SCALE GENOMIC DNA]</scope>
    <source>
        <strain evidence="1">Urdbean</strain>
    </source>
</reference>
<gene>
    <name evidence="1" type="ORF">V8G54_030421</name>
    <name evidence="2" type="ORF">V8G54_030422</name>
</gene>
<evidence type="ECO:0000313" key="1">
    <source>
        <dbReference type="EMBL" id="WVY98270.1"/>
    </source>
</evidence>
<evidence type="ECO:0000313" key="2">
    <source>
        <dbReference type="EMBL" id="WVY98271.1"/>
    </source>
</evidence>